<feature type="non-terminal residue" evidence="2">
    <location>
        <position position="67"/>
    </location>
</feature>
<evidence type="ECO:0000256" key="1">
    <source>
        <dbReference type="SAM" id="MobiDB-lite"/>
    </source>
</evidence>
<sequence length="67" mass="7652">EVDRRRYGWVAERGGGGAPGDRGRQGQWRAPCRSTRSDRHQAFLARERVEQARAPRALQPDDRPRGL</sequence>
<name>A0A6J4S5I0_9ACTN</name>
<dbReference type="EMBL" id="CADCVQ010000061">
    <property type="protein sequence ID" value="CAA9489775.1"/>
    <property type="molecule type" value="Genomic_DNA"/>
</dbReference>
<feature type="region of interest" description="Disordered" evidence="1">
    <location>
        <begin position="1"/>
        <end position="39"/>
    </location>
</feature>
<gene>
    <name evidence="2" type="ORF">AVDCRST_MAG67-1273</name>
</gene>
<feature type="region of interest" description="Disordered" evidence="1">
    <location>
        <begin position="48"/>
        <end position="67"/>
    </location>
</feature>
<feature type="non-terminal residue" evidence="2">
    <location>
        <position position="1"/>
    </location>
</feature>
<proteinExistence type="predicted"/>
<reference evidence="2" key="1">
    <citation type="submission" date="2020-02" db="EMBL/GenBank/DDBJ databases">
        <authorList>
            <person name="Meier V. D."/>
        </authorList>
    </citation>
    <scope>NUCLEOTIDE SEQUENCE</scope>
    <source>
        <strain evidence="2">AVDCRST_MAG67</strain>
    </source>
</reference>
<evidence type="ECO:0000313" key="2">
    <source>
        <dbReference type="EMBL" id="CAA9489775.1"/>
    </source>
</evidence>
<protein>
    <submittedName>
        <fullName evidence="2">Universal stress protein family</fullName>
    </submittedName>
</protein>
<organism evidence="2">
    <name type="scientific">uncultured Solirubrobacteraceae bacterium</name>
    <dbReference type="NCBI Taxonomy" id="1162706"/>
    <lineage>
        <taxon>Bacteria</taxon>
        <taxon>Bacillati</taxon>
        <taxon>Actinomycetota</taxon>
        <taxon>Thermoleophilia</taxon>
        <taxon>Solirubrobacterales</taxon>
        <taxon>Solirubrobacteraceae</taxon>
        <taxon>environmental samples</taxon>
    </lineage>
</organism>
<dbReference type="AlphaFoldDB" id="A0A6J4S5I0"/>
<accession>A0A6J4S5I0</accession>